<feature type="region of interest" description="Disordered" evidence="1">
    <location>
        <begin position="57"/>
        <end position="77"/>
    </location>
</feature>
<dbReference type="SUPFAM" id="SSF47598">
    <property type="entry name" value="Ribbon-helix-helix"/>
    <property type="match status" value="1"/>
</dbReference>
<dbReference type="AlphaFoldDB" id="A0A3B1A4W9"/>
<organism evidence="3">
    <name type="scientific">hydrothermal vent metagenome</name>
    <dbReference type="NCBI Taxonomy" id="652676"/>
    <lineage>
        <taxon>unclassified sequences</taxon>
        <taxon>metagenomes</taxon>
        <taxon>ecological metagenomes</taxon>
    </lineage>
</organism>
<dbReference type="EMBL" id="UOFQ01000107">
    <property type="protein sequence ID" value="VAW88774.1"/>
    <property type="molecule type" value="Genomic_DNA"/>
</dbReference>
<dbReference type="InterPro" id="IPR013321">
    <property type="entry name" value="Arc_rbn_hlx_hlx"/>
</dbReference>
<accession>A0A3B1A4W9</accession>
<proteinExistence type="predicted"/>
<dbReference type="Gene3D" id="1.10.1220.10">
    <property type="entry name" value="Met repressor-like"/>
    <property type="match status" value="1"/>
</dbReference>
<dbReference type="InterPro" id="IPR053853">
    <property type="entry name" value="FitA-like_RHH"/>
</dbReference>
<gene>
    <name evidence="3" type="ORF">MNBD_GAMMA17-1351</name>
</gene>
<reference evidence="3" key="1">
    <citation type="submission" date="2018-06" db="EMBL/GenBank/DDBJ databases">
        <authorList>
            <person name="Zhirakovskaya E."/>
        </authorList>
    </citation>
    <scope>NUCLEOTIDE SEQUENCE</scope>
</reference>
<dbReference type="Pfam" id="PF22513">
    <property type="entry name" value="FitA-like_RHH"/>
    <property type="match status" value="1"/>
</dbReference>
<dbReference type="InterPro" id="IPR010985">
    <property type="entry name" value="Ribbon_hlx_hlx"/>
</dbReference>
<protein>
    <recommendedName>
        <fullName evidence="2">Antitoxin FitA-like ribbon-helix-helix domain-containing protein</fullName>
    </recommendedName>
</protein>
<feature type="domain" description="Antitoxin FitA-like ribbon-helix-helix" evidence="2">
    <location>
        <begin position="4"/>
        <end position="40"/>
    </location>
</feature>
<sequence length="77" mass="8544">MTRLLVRDLDPEVVKALKLRAAKHGHSAEAEHREILKHALLGTTRKSFSQVLASMPNAGEDSDFERVDDSGNDNVFT</sequence>
<evidence type="ECO:0000313" key="3">
    <source>
        <dbReference type="EMBL" id="VAW88774.1"/>
    </source>
</evidence>
<evidence type="ECO:0000256" key="1">
    <source>
        <dbReference type="SAM" id="MobiDB-lite"/>
    </source>
</evidence>
<name>A0A3B1A4W9_9ZZZZ</name>
<evidence type="ECO:0000259" key="2">
    <source>
        <dbReference type="Pfam" id="PF22513"/>
    </source>
</evidence>
<dbReference type="GO" id="GO:0006355">
    <property type="term" value="P:regulation of DNA-templated transcription"/>
    <property type="evidence" value="ECO:0007669"/>
    <property type="project" value="InterPro"/>
</dbReference>